<keyword evidence="2" id="KW-1185">Reference proteome</keyword>
<organism evidence="1 2">
    <name type="scientific">Theobroma cacao</name>
    <name type="common">Cacao</name>
    <name type="synonym">Cocoa</name>
    <dbReference type="NCBI Taxonomy" id="3641"/>
    <lineage>
        <taxon>Eukaryota</taxon>
        <taxon>Viridiplantae</taxon>
        <taxon>Streptophyta</taxon>
        <taxon>Embryophyta</taxon>
        <taxon>Tracheophyta</taxon>
        <taxon>Spermatophyta</taxon>
        <taxon>Magnoliopsida</taxon>
        <taxon>eudicotyledons</taxon>
        <taxon>Gunneridae</taxon>
        <taxon>Pentapetalae</taxon>
        <taxon>rosids</taxon>
        <taxon>malvids</taxon>
        <taxon>Malvales</taxon>
        <taxon>Malvaceae</taxon>
        <taxon>Byttnerioideae</taxon>
        <taxon>Theobroma</taxon>
    </lineage>
</organism>
<dbReference type="HOGENOM" id="CLU_2019390_0_0_1"/>
<dbReference type="AlphaFoldDB" id="A0A061DHN5"/>
<protein>
    <submittedName>
        <fullName evidence="1">Uncharacterized protein</fullName>
    </submittedName>
</protein>
<dbReference type="Proteomes" id="UP000026915">
    <property type="component" value="Chromosome 1"/>
</dbReference>
<name>A0A061DHN5_THECC</name>
<evidence type="ECO:0000313" key="2">
    <source>
        <dbReference type="Proteomes" id="UP000026915"/>
    </source>
</evidence>
<dbReference type="InParanoid" id="A0A061DHN5"/>
<dbReference type="Gramene" id="EOX92014">
    <property type="protein sequence ID" value="EOX92014"/>
    <property type="gene ID" value="TCM_001038"/>
</dbReference>
<proteinExistence type="predicted"/>
<gene>
    <name evidence="1" type="ORF">TCM_001038</name>
</gene>
<reference evidence="1 2" key="1">
    <citation type="journal article" date="2013" name="Genome Biol.">
        <title>The genome sequence of the most widely cultivated cacao type and its use to identify candidate genes regulating pod color.</title>
        <authorList>
            <person name="Motamayor J.C."/>
            <person name="Mockaitis K."/>
            <person name="Schmutz J."/>
            <person name="Haiminen N."/>
            <person name="Iii D.L."/>
            <person name="Cornejo O."/>
            <person name="Findley S.D."/>
            <person name="Zheng P."/>
            <person name="Utro F."/>
            <person name="Royaert S."/>
            <person name="Saski C."/>
            <person name="Jenkins J."/>
            <person name="Podicheti R."/>
            <person name="Zhao M."/>
            <person name="Scheffler B.E."/>
            <person name="Stack J.C."/>
            <person name="Feltus F.A."/>
            <person name="Mustiga G.M."/>
            <person name="Amores F."/>
            <person name="Phillips W."/>
            <person name="Marelli J.P."/>
            <person name="May G.D."/>
            <person name="Shapiro H."/>
            <person name="Ma J."/>
            <person name="Bustamante C.D."/>
            <person name="Schnell R.J."/>
            <person name="Main D."/>
            <person name="Gilbert D."/>
            <person name="Parida L."/>
            <person name="Kuhn D.N."/>
        </authorList>
    </citation>
    <scope>NUCLEOTIDE SEQUENCE [LARGE SCALE GENOMIC DNA]</scope>
    <source>
        <strain evidence="2">cv. Matina 1-6</strain>
    </source>
</reference>
<accession>A0A061DHN5</accession>
<evidence type="ECO:0000313" key="1">
    <source>
        <dbReference type="EMBL" id="EOX92014.1"/>
    </source>
</evidence>
<sequence length="123" mass="14087">MPLYPEQKHIREKLSAMMPRWSTMVYRTSVTYKDLTKVLQNADNFESENPGEENGVLEPMSSAIKEEMIIDWTLRMVASKSQTSGKGRIANCGSHKDMHGGKDQLEKSIEFGYKLVIMNKQLF</sequence>
<dbReference type="EMBL" id="CM001879">
    <property type="protein sequence ID" value="EOX92014.1"/>
    <property type="molecule type" value="Genomic_DNA"/>
</dbReference>